<comment type="caution">
    <text evidence="1">The sequence shown here is derived from an EMBL/GenBank/DDBJ whole genome shotgun (WGS) entry which is preliminary data.</text>
</comment>
<gene>
    <name evidence="1" type="ORF">DCAF_LOCUS20311</name>
</gene>
<reference evidence="1 2" key="1">
    <citation type="submission" date="2024-01" db="EMBL/GenBank/DDBJ databases">
        <authorList>
            <person name="Waweru B."/>
        </authorList>
    </citation>
    <scope>NUCLEOTIDE SEQUENCE [LARGE SCALE GENOMIC DNA]</scope>
</reference>
<name>A0AAV1S9P2_9ROSI</name>
<evidence type="ECO:0000313" key="1">
    <source>
        <dbReference type="EMBL" id="CAK7347623.1"/>
    </source>
</evidence>
<organism evidence="1 2">
    <name type="scientific">Dovyalis caffra</name>
    <dbReference type="NCBI Taxonomy" id="77055"/>
    <lineage>
        <taxon>Eukaryota</taxon>
        <taxon>Viridiplantae</taxon>
        <taxon>Streptophyta</taxon>
        <taxon>Embryophyta</taxon>
        <taxon>Tracheophyta</taxon>
        <taxon>Spermatophyta</taxon>
        <taxon>Magnoliopsida</taxon>
        <taxon>eudicotyledons</taxon>
        <taxon>Gunneridae</taxon>
        <taxon>Pentapetalae</taxon>
        <taxon>rosids</taxon>
        <taxon>fabids</taxon>
        <taxon>Malpighiales</taxon>
        <taxon>Salicaceae</taxon>
        <taxon>Flacourtieae</taxon>
        <taxon>Dovyalis</taxon>
    </lineage>
</organism>
<dbReference type="AlphaFoldDB" id="A0AAV1S9P2"/>
<sequence>MGVLNLFDPESLLLARLVIATNRSAVTAFINNLSDTFQFHHHHKKGLDINQVLTVTPDNGMSLQKSKPGYSTGSSGICLLPATDQWHRWAKFDGPCPEEKILTRHTKKSKFQ</sequence>
<accession>A0AAV1S9P2</accession>
<dbReference type="Proteomes" id="UP001314170">
    <property type="component" value="Unassembled WGS sequence"/>
</dbReference>
<protein>
    <submittedName>
        <fullName evidence="1">Uncharacterized protein</fullName>
    </submittedName>
</protein>
<proteinExistence type="predicted"/>
<evidence type="ECO:0000313" key="2">
    <source>
        <dbReference type="Proteomes" id="UP001314170"/>
    </source>
</evidence>
<keyword evidence="2" id="KW-1185">Reference proteome</keyword>
<dbReference type="EMBL" id="CAWUPB010001173">
    <property type="protein sequence ID" value="CAK7347623.1"/>
    <property type="molecule type" value="Genomic_DNA"/>
</dbReference>